<feature type="domain" description="AAA+ ATPase" evidence="5">
    <location>
        <begin position="74"/>
        <end position="323"/>
    </location>
</feature>
<evidence type="ECO:0000256" key="2">
    <source>
        <dbReference type="ARBA" id="ARBA00022741"/>
    </source>
</evidence>
<dbReference type="SMART" id="SM00382">
    <property type="entry name" value="AAA"/>
    <property type="match status" value="1"/>
</dbReference>
<feature type="region of interest" description="Disordered" evidence="4">
    <location>
        <begin position="172"/>
        <end position="220"/>
    </location>
</feature>
<dbReference type="InterPro" id="IPR003593">
    <property type="entry name" value="AAA+_ATPase"/>
</dbReference>
<dbReference type="InterPro" id="IPR003439">
    <property type="entry name" value="ABC_transporter-like_ATP-bd"/>
</dbReference>
<dbReference type="EMBL" id="JAEFCI010001570">
    <property type="protein sequence ID" value="KAG5462814.1"/>
    <property type="molecule type" value="Genomic_DNA"/>
</dbReference>
<evidence type="ECO:0000313" key="6">
    <source>
        <dbReference type="EMBL" id="KAG5462814.1"/>
    </source>
</evidence>
<dbReference type="OrthoDB" id="2110130at2759"/>
<feature type="compositionally biased region" description="Basic and acidic residues" evidence="4">
    <location>
        <begin position="172"/>
        <end position="181"/>
    </location>
</feature>
<dbReference type="InterPro" id="IPR050611">
    <property type="entry name" value="ABCF"/>
</dbReference>
<reference evidence="6 7" key="1">
    <citation type="journal article" name="Sci. Rep.">
        <title>Genome-scale phylogenetic analyses confirm Olpidium as the closest living zoosporic fungus to the non-flagellated, terrestrial fungi.</title>
        <authorList>
            <person name="Chang Y."/>
            <person name="Rochon D."/>
            <person name="Sekimoto S."/>
            <person name="Wang Y."/>
            <person name="Chovatia M."/>
            <person name="Sandor L."/>
            <person name="Salamov A."/>
            <person name="Grigoriev I.V."/>
            <person name="Stajich J.E."/>
            <person name="Spatafora J.W."/>
        </authorList>
    </citation>
    <scope>NUCLEOTIDE SEQUENCE [LARGE SCALE GENOMIC DNA]</scope>
    <source>
        <strain evidence="6">S191</strain>
    </source>
</reference>
<feature type="compositionally biased region" description="Basic and acidic residues" evidence="4">
    <location>
        <begin position="204"/>
        <end position="218"/>
    </location>
</feature>
<dbReference type="InterPro" id="IPR027417">
    <property type="entry name" value="P-loop_NTPase"/>
</dbReference>
<keyword evidence="7" id="KW-1185">Reference proteome</keyword>
<evidence type="ECO:0000313" key="7">
    <source>
        <dbReference type="Proteomes" id="UP000673691"/>
    </source>
</evidence>
<accession>A0A8H8A0L5</accession>
<feature type="region of interest" description="Disordered" evidence="4">
    <location>
        <begin position="1"/>
        <end position="26"/>
    </location>
</feature>
<dbReference type="Proteomes" id="UP000673691">
    <property type="component" value="Unassembled WGS sequence"/>
</dbReference>
<dbReference type="GO" id="GO:0016887">
    <property type="term" value="F:ATP hydrolysis activity"/>
    <property type="evidence" value="ECO:0007669"/>
    <property type="project" value="InterPro"/>
</dbReference>
<evidence type="ECO:0000259" key="5">
    <source>
        <dbReference type="SMART" id="SM00382"/>
    </source>
</evidence>
<dbReference type="Pfam" id="PF00005">
    <property type="entry name" value="ABC_tran"/>
    <property type="match status" value="1"/>
</dbReference>
<dbReference type="GO" id="GO:0005524">
    <property type="term" value="F:ATP binding"/>
    <property type="evidence" value="ECO:0007669"/>
    <property type="project" value="UniProtKB-KW"/>
</dbReference>
<keyword evidence="3" id="KW-0067">ATP-binding</keyword>
<dbReference type="Gene3D" id="3.40.50.300">
    <property type="entry name" value="P-loop containing nucleotide triphosphate hydrolases"/>
    <property type="match status" value="2"/>
</dbReference>
<feature type="compositionally biased region" description="Low complexity" evidence="4">
    <location>
        <begin position="11"/>
        <end position="26"/>
    </location>
</feature>
<name>A0A8H8A0L5_9FUNG</name>
<protein>
    <submittedName>
        <fullName evidence="6">P-loop containing nucleoside triphosphate hydrolase protein</fullName>
    </submittedName>
</protein>
<evidence type="ECO:0000256" key="4">
    <source>
        <dbReference type="SAM" id="MobiDB-lite"/>
    </source>
</evidence>
<dbReference type="PANTHER" id="PTHR19211:SF129">
    <property type="entry name" value="ABC TRANSPORTER ATP-BINDING PROTEIN"/>
    <property type="match status" value="1"/>
</dbReference>
<dbReference type="PANTHER" id="PTHR19211">
    <property type="entry name" value="ATP-BINDING TRANSPORT PROTEIN-RELATED"/>
    <property type="match status" value="1"/>
</dbReference>
<proteinExistence type="predicted"/>
<organism evidence="6 7">
    <name type="scientific">Olpidium bornovanus</name>
    <dbReference type="NCBI Taxonomy" id="278681"/>
    <lineage>
        <taxon>Eukaryota</taxon>
        <taxon>Fungi</taxon>
        <taxon>Fungi incertae sedis</taxon>
        <taxon>Olpidiomycota</taxon>
        <taxon>Olpidiomycotina</taxon>
        <taxon>Olpidiomycetes</taxon>
        <taxon>Olpidiales</taxon>
        <taxon>Olpidiaceae</taxon>
        <taxon>Olpidium</taxon>
    </lineage>
</organism>
<keyword evidence="6" id="KW-0378">Hydrolase</keyword>
<feature type="non-terminal residue" evidence="6">
    <location>
        <position position="420"/>
    </location>
</feature>
<gene>
    <name evidence="6" type="ORF">BJ554DRAFT_3438</name>
</gene>
<sequence>MKNKKRRNSRPRASASAPASASDGDGAAVVATSQVSRFHNETVETLSNDVDLKQVNVVVGDRHLLVDADLKLMSGVKYGLVGQNGVGKSTLLRCIGRKTLVGLPTNLRVLYVEQLEGADPAQSVVGTVLASDAEVVRQREVARELSAALETRGAADVARTVRRLRLRAREDERRRADDVAARRSGGRGHAARQRLVEAEGAVEAAREADEREPTEGEANRSLADAQAMLAEALAVLDVHDEGAAEGKARSILAGLGFSEERQDGPVSSLSGGDEPTNHLDLPAVLWLQKYVSELQDVTVVTVSHDRAFIDAVSEQTIIFRDQKLFYYEGSYDAYVKNAEDKHLYQVRMAEAIDRKKAAAKKSVEAGMVQARKAGDDKKMAAMASKQRKLDQIGLEVNEKGHRFKLNVRGACVCVMNASAP</sequence>
<dbReference type="SUPFAM" id="SSF52540">
    <property type="entry name" value="P-loop containing nucleoside triphosphate hydrolases"/>
    <property type="match status" value="1"/>
</dbReference>
<comment type="caution">
    <text evidence="6">The sequence shown here is derived from an EMBL/GenBank/DDBJ whole genome shotgun (WGS) entry which is preliminary data.</text>
</comment>
<keyword evidence="1" id="KW-0677">Repeat</keyword>
<evidence type="ECO:0000256" key="3">
    <source>
        <dbReference type="ARBA" id="ARBA00022840"/>
    </source>
</evidence>
<keyword evidence="2" id="KW-0547">Nucleotide-binding</keyword>
<dbReference type="AlphaFoldDB" id="A0A8H8A0L5"/>
<feature type="compositionally biased region" description="Basic residues" evidence="4">
    <location>
        <begin position="1"/>
        <end position="10"/>
    </location>
</feature>
<evidence type="ECO:0000256" key="1">
    <source>
        <dbReference type="ARBA" id="ARBA00022737"/>
    </source>
</evidence>